<reference evidence="1 2" key="1">
    <citation type="journal article" date="2022" name="Genome Biol. Evol.">
        <title>The Spruce Budworm Genome: Reconstructing the Evolutionary History of Antifreeze Proteins.</title>
        <authorList>
            <person name="Beliveau C."/>
            <person name="Gagne P."/>
            <person name="Picq S."/>
            <person name="Vernygora O."/>
            <person name="Keeling C.I."/>
            <person name="Pinkney K."/>
            <person name="Doucet D."/>
            <person name="Wen F."/>
            <person name="Johnston J.S."/>
            <person name="Maaroufi H."/>
            <person name="Boyle B."/>
            <person name="Laroche J."/>
            <person name="Dewar K."/>
            <person name="Juretic N."/>
            <person name="Blackburn G."/>
            <person name="Nisole A."/>
            <person name="Brunet B."/>
            <person name="Brandao M."/>
            <person name="Lumley L."/>
            <person name="Duan J."/>
            <person name="Quan G."/>
            <person name="Lucarotti C.J."/>
            <person name="Roe A.D."/>
            <person name="Sperling F.A.H."/>
            <person name="Levesque R.C."/>
            <person name="Cusson M."/>
        </authorList>
    </citation>
    <scope>NUCLEOTIDE SEQUENCE [LARGE SCALE GENOMIC DNA]</scope>
    <source>
        <strain evidence="1">Glfc:IPQL:Cfum</strain>
    </source>
</reference>
<keyword evidence="2" id="KW-1185">Reference proteome</keyword>
<evidence type="ECO:0000313" key="2">
    <source>
        <dbReference type="Proteomes" id="UP001064048"/>
    </source>
</evidence>
<dbReference type="EMBL" id="CM046102">
    <property type="protein sequence ID" value="KAI8440609.1"/>
    <property type="molecule type" value="Genomic_DNA"/>
</dbReference>
<proteinExistence type="predicted"/>
<name>A0ACC0KW78_CHOFU</name>
<evidence type="ECO:0000313" key="1">
    <source>
        <dbReference type="EMBL" id="KAI8440609.1"/>
    </source>
</evidence>
<organism evidence="1 2">
    <name type="scientific">Choristoneura fumiferana</name>
    <name type="common">Spruce budworm moth</name>
    <name type="synonym">Archips fumiferana</name>
    <dbReference type="NCBI Taxonomy" id="7141"/>
    <lineage>
        <taxon>Eukaryota</taxon>
        <taxon>Metazoa</taxon>
        <taxon>Ecdysozoa</taxon>
        <taxon>Arthropoda</taxon>
        <taxon>Hexapoda</taxon>
        <taxon>Insecta</taxon>
        <taxon>Pterygota</taxon>
        <taxon>Neoptera</taxon>
        <taxon>Endopterygota</taxon>
        <taxon>Lepidoptera</taxon>
        <taxon>Glossata</taxon>
        <taxon>Ditrysia</taxon>
        <taxon>Tortricoidea</taxon>
        <taxon>Tortricidae</taxon>
        <taxon>Tortricinae</taxon>
        <taxon>Choristoneura</taxon>
    </lineage>
</organism>
<comment type="caution">
    <text evidence="1">The sequence shown here is derived from an EMBL/GenBank/DDBJ whole genome shotgun (WGS) entry which is preliminary data.</text>
</comment>
<protein>
    <submittedName>
        <fullName evidence="1">Uncharacterized protein</fullName>
    </submittedName>
</protein>
<gene>
    <name evidence="1" type="ORF">MSG28_001828</name>
</gene>
<accession>A0ACC0KW78</accession>
<dbReference type="Proteomes" id="UP001064048">
    <property type="component" value="Chromosome 2"/>
</dbReference>
<sequence length="156" mass="17539">MVNGFTQETTRKRFLAVRRVPTENEIGLTLTIRNITIPTNNTISKSCTAEVTTLSSIDSPGAKPQIDMHGGKRAYGSPDGKRLPSPMDTCNTRGRKTADLGTRKLTLKITHCPPDEEDPVKHLHNNFQSLNKCRPDPDDKKHYDSYKQHNFQVLHS</sequence>